<reference evidence="2" key="1">
    <citation type="submission" date="2022-12" db="EMBL/GenBank/DDBJ databases">
        <authorList>
            <person name="Krivoruchko A.V."/>
            <person name="Elkin A."/>
        </authorList>
    </citation>
    <scope>NUCLEOTIDE SEQUENCE</scope>
    <source>
        <strain evidence="2">IEGM 1388</strain>
    </source>
</reference>
<comment type="caution">
    <text evidence="2">The sequence shown here is derived from an EMBL/GenBank/DDBJ whole genome shotgun (WGS) entry which is preliminary data.</text>
</comment>
<evidence type="ECO:0000313" key="2">
    <source>
        <dbReference type="EMBL" id="MCZ4551189.1"/>
    </source>
</evidence>
<dbReference type="Pfam" id="PF00156">
    <property type="entry name" value="Pribosyltran"/>
    <property type="match status" value="1"/>
</dbReference>
<evidence type="ECO:0000259" key="1">
    <source>
        <dbReference type="Pfam" id="PF00156"/>
    </source>
</evidence>
<keyword evidence="3" id="KW-1185">Reference proteome</keyword>
<name>A0ABT4MW07_GORRU</name>
<dbReference type="EMBL" id="JAPWIE010000004">
    <property type="protein sequence ID" value="MCZ4551189.1"/>
    <property type="molecule type" value="Genomic_DNA"/>
</dbReference>
<gene>
    <name evidence="2" type="ORF">O4213_14460</name>
</gene>
<evidence type="ECO:0000313" key="3">
    <source>
        <dbReference type="Proteomes" id="UP001067235"/>
    </source>
</evidence>
<sequence length="220" mass="23815">MRLRRDHGQRTFRNRDDAGQALARLLTSDHPELVRDPDVVVLGLARGGVPVAAPIADALHAPLDAFVIRKLGVPLREELAFGAVASGGRPLISDRTVRDFGLTPDDVSAVIEKESAELLRREAVYRQGRPPTPVADRVVILVDDGLATGSSMRAAVDSIRRRLPRQIIVAVGTGPTGTQIANADEIVCATIPPDFWAVGQSYRDFTQVTDTEVRDLLATE</sequence>
<dbReference type="CDD" id="cd06223">
    <property type="entry name" value="PRTases_typeI"/>
    <property type="match status" value="1"/>
</dbReference>
<dbReference type="RefSeq" id="WP_301571951.1">
    <property type="nucleotide sequence ID" value="NZ_JAPWIE010000004.1"/>
</dbReference>
<organism evidence="2 3">
    <name type="scientific">Gordonia rubripertincta</name>
    <name type="common">Rhodococcus corallinus</name>
    <dbReference type="NCBI Taxonomy" id="36822"/>
    <lineage>
        <taxon>Bacteria</taxon>
        <taxon>Bacillati</taxon>
        <taxon>Actinomycetota</taxon>
        <taxon>Actinomycetes</taxon>
        <taxon>Mycobacteriales</taxon>
        <taxon>Gordoniaceae</taxon>
        <taxon>Gordonia</taxon>
    </lineage>
</organism>
<dbReference type="Proteomes" id="UP001067235">
    <property type="component" value="Unassembled WGS sequence"/>
</dbReference>
<proteinExistence type="predicted"/>
<dbReference type="Gene3D" id="3.40.50.2020">
    <property type="match status" value="1"/>
</dbReference>
<dbReference type="InterPro" id="IPR000836">
    <property type="entry name" value="PRTase_dom"/>
</dbReference>
<dbReference type="GO" id="GO:0016757">
    <property type="term" value="F:glycosyltransferase activity"/>
    <property type="evidence" value="ECO:0007669"/>
    <property type="project" value="UniProtKB-KW"/>
</dbReference>
<dbReference type="SUPFAM" id="SSF53271">
    <property type="entry name" value="PRTase-like"/>
    <property type="match status" value="1"/>
</dbReference>
<keyword evidence="2" id="KW-0808">Transferase</keyword>
<accession>A0ABT4MW07</accession>
<feature type="domain" description="Phosphoribosyltransferase" evidence="1">
    <location>
        <begin position="24"/>
        <end position="172"/>
    </location>
</feature>
<protein>
    <submittedName>
        <fullName evidence="2">Phosphoribosyltransferase family protein</fullName>
    </submittedName>
</protein>
<dbReference type="Gene3D" id="3.30.1310.20">
    <property type="entry name" value="PRTase-like"/>
    <property type="match status" value="1"/>
</dbReference>
<keyword evidence="2" id="KW-0328">Glycosyltransferase</keyword>
<dbReference type="InterPro" id="IPR029057">
    <property type="entry name" value="PRTase-like"/>
</dbReference>